<dbReference type="Proteomes" id="UP000198432">
    <property type="component" value="Unassembled WGS sequence"/>
</dbReference>
<organism evidence="3 4">
    <name type="scientific">Pontibacter ummariensis</name>
    <dbReference type="NCBI Taxonomy" id="1610492"/>
    <lineage>
        <taxon>Bacteria</taxon>
        <taxon>Pseudomonadati</taxon>
        <taxon>Bacteroidota</taxon>
        <taxon>Cytophagia</taxon>
        <taxon>Cytophagales</taxon>
        <taxon>Hymenobacteraceae</taxon>
        <taxon>Pontibacter</taxon>
    </lineage>
</organism>
<feature type="compositionally biased region" description="Polar residues" evidence="1">
    <location>
        <begin position="129"/>
        <end position="147"/>
    </location>
</feature>
<dbReference type="AlphaFoldDB" id="A0A239JPZ2"/>
<keyword evidence="2" id="KW-0732">Signal</keyword>
<evidence type="ECO:0000256" key="1">
    <source>
        <dbReference type="SAM" id="MobiDB-lite"/>
    </source>
</evidence>
<evidence type="ECO:0000313" key="3">
    <source>
        <dbReference type="EMBL" id="SNT07423.1"/>
    </source>
</evidence>
<feature type="region of interest" description="Disordered" evidence="1">
    <location>
        <begin position="110"/>
        <end position="147"/>
    </location>
</feature>
<accession>A0A239JPZ2</accession>
<evidence type="ECO:0000313" key="4">
    <source>
        <dbReference type="Proteomes" id="UP000198432"/>
    </source>
</evidence>
<evidence type="ECO:0008006" key="5">
    <source>
        <dbReference type="Google" id="ProtNLM"/>
    </source>
</evidence>
<dbReference type="OrthoDB" id="883917at2"/>
<proteinExistence type="predicted"/>
<reference evidence="4" key="1">
    <citation type="submission" date="2017-06" db="EMBL/GenBank/DDBJ databases">
        <authorList>
            <person name="Varghese N."/>
            <person name="Submissions S."/>
        </authorList>
    </citation>
    <scope>NUCLEOTIDE SEQUENCE [LARGE SCALE GENOMIC DNA]</scope>
    <source>
        <strain evidence="4">NKM1</strain>
    </source>
</reference>
<feature type="signal peptide" evidence="2">
    <location>
        <begin position="1"/>
        <end position="21"/>
    </location>
</feature>
<sequence>MKRIALAIFLALGGTVTYAQAPSAIKQSAKEAQVDEKALEQRADAITASMVSHLRLSPEQAQEIKGINRSSMKFMEEAKLKYKDNPRKMVQQLDVISETRLSKIKDVLTPQQFQQYQNRREDKMGVPNEAQTNPEANQQRQLFQESY</sequence>
<keyword evidence="4" id="KW-1185">Reference proteome</keyword>
<dbReference type="EMBL" id="FZOQ01000023">
    <property type="protein sequence ID" value="SNT07423.1"/>
    <property type="molecule type" value="Genomic_DNA"/>
</dbReference>
<protein>
    <recommendedName>
        <fullName evidence="5">LTXXQ motif family protein</fullName>
    </recommendedName>
</protein>
<name>A0A239JPZ2_9BACT</name>
<feature type="chain" id="PRO_5012150469" description="LTXXQ motif family protein" evidence="2">
    <location>
        <begin position="22"/>
        <end position="147"/>
    </location>
</feature>
<evidence type="ECO:0000256" key="2">
    <source>
        <dbReference type="SAM" id="SignalP"/>
    </source>
</evidence>
<gene>
    <name evidence="3" type="ORF">SAMN06296052_1233</name>
</gene>